<name>A0A927EWU4_9ACTN</name>
<dbReference type="InterPro" id="IPR050091">
    <property type="entry name" value="PKS_NRPS_Biosynth_Enz"/>
</dbReference>
<dbReference type="Pfam" id="PF00550">
    <property type="entry name" value="PP-binding"/>
    <property type="match status" value="1"/>
</dbReference>
<feature type="domain" description="Carrier" evidence="5">
    <location>
        <begin position="17"/>
        <end position="91"/>
    </location>
</feature>
<comment type="caution">
    <text evidence="6">The sequence shown here is derived from an EMBL/GenBank/DDBJ whole genome shotgun (WGS) entry which is preliminary data.</text>
</comment>
<dbReference type="SUPFAM" id="SSF52151">
    <property type="entry name" value="FabD/lysophospholipase-like"/>
    <property type="match status" value="1"/>
</dbReference>
<dbReference type="GO" id="GO:0004312">
    <property type="term" value="F:fatty acid synthase activity"/>
    <property type="evidence" value="ECO:0007669"/>
    <property type="project" value="TreeGrafter"/>
</dbReference>
<organism evidence="6 7">
    <name type="scientific">Streptomyces chumphonensis</name>
    <dbReference type="NCBI Taxonomy" id="1214925"/>
    <lineage>
        <taxon>Bacteria</taxon>
        <taxon>Bacillati</taxon>
        <taxon>Actinomycetota</taxon>
        <taxon>Actinomycetes</taxon>
        <taxon>Kitasatosporales</taxon>
        <taxon>Streptomycetaceae</taxon>
        <taxon>Streptomyces</taxon>
    </lineage>
</organism>
<dbReference type="PANTHER" id="PTHR43775:SF37">
    <property type="entry name" value="SI:DKEY-61P9.11"/>
    <property type="match status" value="1"/>
</dbReference>
<dbReference type="InterPro" id="IPR001227">
    <property type="entry name" value="Ac_transferase_dom_sf"/>
</dbReference>
<dbReference type="GO" id="GO:0031177">
    <property type="term" value="F:phosphopantetheine binding"/>
    <property type="evidence" value="ECO:0007669"/>
    <property type="project" value="InterPro"/>
</dbReference>
<dbReference type="InterPro" id="IPR014043">
    <property type="entry name" value="Acyl_transferase_dom"/>
</dbReference>
<gene>
    <name evidence="6" type="ORF">IF129_04765</name>
</gene>
<keyword evidence="7" id="KW-1185">Reference proteome</keyword>
<keyword evidence="6" id="KW-0012">Acyltransferase</keyword>
<keyword evidence="2" id="KW-0597">Phosphoprotein</keyword>
<dbReference type="SUPFAM" id="SSF55048">
    <property type="entry name" value="Probable ACP-binding domain of malonyl-CoA ACP transacylase"/>
    <property type="match status" value="1"/>
</dbReference>
<dbReference type="InterPro" id="IPR016036">
    <property type="entry name" value="Malonyl_transacylase_ACP-bd"/>
</dbReference>
<dbReference type="RefSeq" id="WP_191208093.1">
    <property type="nucleotide sequence ID" value="NZ_BAABKL010000039.1"/>
</dbReference>
<dbReference type="SMART" id="SM00827">
    <property type="entry name" value="PKS_AT"/>
    <property type="match status" value="1"/>
</dbReference>
<dbReference type="SMART" id="SM00823">
    <property type="entry name" value="PKS_PP"/>
    <property type="match status" value="1"/>
</dbReference>
<evidence type="ECO:0000256" key="1">
    <source>
        <dbReference type="ARBA" id="ARBA00022450"/>
    </source>
</evidence>
<dbReference type="EMBL" id="JACXYU010000001">
    <property type="protein sequence ID" value="MBD3930875.1"/>
    <property type="molecule type" value="Genomic_DNA"/>
</dbReference>
<dbReference type="SUPFAM" id="SSF47336">
    <property type="entry name" value="ACP-like"/>
    <property type="match status" value="1"/>
</dbReference>
<dbReference type="InterPro" id="IPR020806">
    <property type="entry name" value="PKS_PP-bd"/>
</dbReference>
<dbReference type="Gene3D" id="3.40.366.10">
    <property type="entry name" value="Malonyl-Coenzyme A Acyl Carrier Protein, domain 2"/>
    <property type="match status" value="1"/>
</dbReference>
<dbReference type="InterPro" id="IPR016035">
    <property type="entry name" value="Acyl_Trfase/lysoPLipase"/>
</dbReference>
<evidence type="ECO:0000313" key="6">
    <source>
        <dbReference type="EMBL" id="MBD3930875.1"/>
    </source>
</evidence>
<keyword evidence="1" id="KW-0596">Phosphopantetheine</keyword>
<evidence type="ECO:0000256" key="2">
    <source>
        <dbReference type="ARBA" id="ARBA00022553"/>
    </source>
</evidence>
<dbReference type="PANTHER" id="PTHR43775">
    <property type="entry name" value="FATTY ACID SYNTHASE"/>
    <property type="match status" value="1"/>
</dbReference>
<protein>
    <submittedName>
        <fullName evidence="6">Acyltransferase domain-containing protein</fullName>
    </submittedName>
</protein>
<evidence type="ECO:0000256" key="3">
    <source>
        <dbReference type="ARBA" id="ARBA00022679"/>
    </source>
</evidence>
<dbReference type="Proteomes" id="UP000632289">
    <property type="component" value="Unassembled WGS sequence"/>
</dbReference>
<dbReference type="GO" id="GO:0017000">
    <property type="term" value="P:antibiotic biosynthetic process"/>
    <property type="evidence" value="ECO:0007669"/>
    <property type="project" value="UniProtKB-KW"/>
</dbReference>
<keyword evidence="4" id="KW-0045">Antibiotic biosynthesis</keyword>
<dbReference type="InterPro" id="IPR036736">
    <property type="entry name" value="ACP-like_sf"/>
</dbReference>
<evidence type="ECO:0000313" key="7">
    <source>
        <dbReference type="Proteomes" id="UP000632289"/>
    </source>
</evidence>
<sequence length="423" mass="44013">MTRTPVGAAGAAPDEEPGAEAFGAWLLERLAAYLGRPIGPDTPFAEAGLDSVAALGLYGDIEEKYGPLIDPTDIQLYPTARELARFLALRTPRPLNRRSRVRAAFVFTGQGCQHPHLTSGLYLHSTGYRGHLEEAADALVPFLGGRSVVELILSGDPAVHQTAFTQPVLFAIGYALARMLEESGALPVAVAGHGVGEYAAAVVGGALPLHDAARLVALRGAFMQHLPAGGGMLATGATAERATEAAAGEPDVSVSAYNANRATVLSGGLPGLERVAGRLAADGVACRYLRVAHAFQSPLMEPVVPRFAAVARRVPGGSPRLPFYSTVTGAAADGPLDAAYWTRQITEPVRFADAVRHLVAEHRPTHLVEIGPRPVLLPFLRRLGGAEGPACLPVCRGPRTNAVDLAGVLSALEAGPFAGALAA</sequence>
<dbReference type="Gene3D" id="1.10.1200.10">
    <property type="entry name" value="ACP-like"/>
    <property type="match status" value="1"/>
</dbReference>
<dbReference type="Pfam" id="PF00698">
    <property type="entry name" value="Acyl_transf_1"/>
    <property type="match status" value="1"/>
</dbReference>
<dbReference type="InterPro" id="IPR009081">
    <property type="entry name" value="PP-bd_ACP"/>
</dbReference>
<dbReference type="AlphaFoldDB" id="A0A927EWU4"/>
<accession>A0A927EWU4</accession>
<evidence type="ECO:0000256" key="4">
    <source>
        <dbReference type="ARBA" id="ARBA00023194"/>
    </source>
</evidence>
<dbReference type="PROSITE" id="PS50075">
    <property type="entry name" value="CARRIER"/>
    <property type="match status" value="1"/>
</dbReference>
<keyword evidence="3" id="KW-0808">Transferase</keyword>
<reference evidence="6" key="1">
    <citation type="submission" date="2020-09" db="EMBL/GenBank/DDBJ databases">
        <title>Secondary metabolite and genome analysis of marine Streptomyces chumphonensis KK1-2T.</title>
        <authorList>
            <person name="Phongsopitanun W."/>
            <person name="Kanchanasin P."/>
            <person name="Pittayakhajonwut P."/>
            <person name="Suwanborirux K."/>
            <person name="Tanasupawat S."/>
        </authorList>
    </citation>
    <scope>NUCLEOTIDE SEQUENCE</scope>
    <source>
        <strain evidence="6">KK1-2</strain>
    </source>
</reference>
<dbReference type="GO" id="GO:0006633">
    <property type="term" value="P:fatty acid biosynthetic process"/>
    <property type="evidence" value="ECO:0007669"/>
    <property type="project" value="TreeGrafter"/>
</dbReference>
<dbReference type="SMART" id="SM01294">
    <property type="entry name" value="PKS_PP_betabranch"/>
    <property type="match status" value="1"/>
</dbReference>
<evidence type="ECO:0000259" key="5">
    <source>
        <dbReference type="PROSITE" id="PS50075"/>
    </source>
</evidence>
<proteinExistence type="predicted"/>